<dbReference type="CDD" id="cd07302">
    <property type="entry name" value="CHD"/>
    <property type="match status" value="1"/>
</dbReference>
<proteinExistence type="inferred from homology"/>
<dbReference type="PROSITE" id="PS51085">
    <property type="entry name" value="2FE2S_FER_2"/>
    <property type="match status" value="1"/>
</dbReference>
<evidence type="ECO:0000313" key="5">
    <source>
        <dbReference type="Proteomes" id="UP001333818"/>
    </source>
</evidence>
<organism evidence="4 5">
    <name type="scientific">Tumidithrix elongata BACA0141</name>
    <dbReference type="NCBI Taxonomy" id="2716417"/>
    <lineage>
        <taxon>Bacteria</taxon>
        <taxon>Bacillati</taxon>
        <taxon>Cyanobacteriota</taxon>
        <taxon>Cyanophyceae</taxon>
        <taxon>Pseudanabaenales</taxon>
        <taxon>Pseudanabaenaceae</taxon>
        <taxon>Tumidithrix</taxon>
        <taxon>Tumidithrix elongata</taxon>
    </lineage>
</organism>
<dbReference type="GO" id="GO:0004016">
    <property type="term" value="F:adenylate cyclase activity"/>
    <property type="evidence" value="ECO:0007669"/>
    <property type="project" value="UniProtKB-ARBA"/>
</dbReference>
<dbReference type="AlphaFoldDB" id="A0AAW9Q8M7"/>
<dbReference type="InterPro" id="IPR012675">
    <property type="entry name" value="Beta-grasp_dom_sf"/>
</dbReference>
<protein>
    <submittedName>
        <fullName evidence="4">Adenylate/guanylate cyclase domain-containing protein</fullName>
    </submittedName>
</protein>
<dbReference type="SUPFAM" id="SSF54292">
    <property type="entry name" value="2Fe-2S ferredoxin-like"/>
    <property type="match status" value="1"/>
</dbReference>
<dbReference type="InterPro" id="IPR036010">
    <property type="entry name" value="2Fe-2S_ferredoxin-like_sf"/>
</dbReference>
<reference evidence="4" key="1">
    <citation type="submission" date="2024-01" db="EMBL/GenBank/DDBJ databases">
        <title>Bank of Algae and Cyanobacteria of the Azores (BACA) strain genomes.</title>
        <authorList>
            <person name="Luz R."/>
            <person name="Cordeiro R."/>
            <person name="Fonseca A."/>
            <person name="Goncalves V."/>
        </authorList>
    </citation>
    <scope>NUCLEOTIDE SEQUENCE</scope>
    <source>
        <strain evidence="4">BACA0141</strain>
    </source>
</reference>
<dbReference type="GO" id="GO:0009190">
    <property type="term" value="P:cyclic nucleotide biosynthetic process"/>
    <property type="evidence" value="ECO:0007669"/>
    <property type="project" value="InterPro"/>
</dbReference>
<feature type="domain" description="2Fe-2S ferredoxin-type" evidence="3">
    <location>
        <begin position="2"/>
        <end position="96"/>
    </location>
</feature>
<dbReference type="InterPro" id="IPR001041">
    <property type="entry name" value="2Fe-2S_ferredoxin-type"/>
</dbReference>
<dbReference type="GO" id="GO:0035556">
    <property type="term" value="P:intracellular signal transduction"/>
    <property type="evidence" value="ECO:0007669"/>
    <property type="project" value="InterPro"/>
</dbReference>
<dbReference type="Gene3D" id="3.30.70.1230">
    <property type="entry name" value="Nucleotide cyclase"/>
    <property type="match status" value="1"/>
</dbReference>
<dbReference type="Gene3D" id="3.10.20.30">
    <property type="match status" value="1"/>
</dbReference>
<sequence length="332" mass="36303">MPTIQCLPDDTQAPIKDKQSILHALLTAEVPITHACGGNALCSTCRIMVLDGVQRCSPATSAERALAKRLDFPVHIRLACQTRVTGDVTVRRLVIDNADIDIVESQLSSGSTSDRKQVALLFASIQSITNFDELNFHYDVVYIMNRFFYLVNKTMNAYGGSVNSFVGSTFMAVFGIDSDDRVAERAAWAGLALLDAVNELNEHLNQLSYQPLRLSLGIHCDRAILISANPAQPQTKTVIGNVVDVVSRIALANRKLETQLLISQEAYTQLKACAIVDRSFKLAFPNAEPSKVYELIGITGDAPPAIAKSEIEAPFSNKLLSFVKKFATSWGK</sequence>
<dbReference type="Pfam" id="PF00211">
    <property type="entry name" value="Guanylate_cyc"/>
    <property type="match status" value="1"/>
</dbReference>
<dbReference type="PROSITE" id="PS50125">
    <property type="entry name" value="GUANYLATE_CYCLASE_2"/>
    <property type="match status" value="1"/>
</dbReference>
<dbReference type="InterPro" id="IPR050697">
    <property type="entry name" value="Adenylyl/Guanylyl_Cyclase_3/4"/>
</dbReference>
<evidence type="ECO:0000256" key="1">
    <source>
        <dbReference type="ARBA" id="ARBA00005381"/>
    </source>
</evidence>
<evidence type="ECO:0000313" key="4">
    <source>
        <dbReference type="EMBL" id="MEE3719311.1"/>
    </source>
</evidence>
<dbReference type="Pfam" id="PF00111">
    <property type="entry name" value="Fer2"/>
    <property type="match status" value="1"/>
</dbReference>
<dbReference type="SUPFAM" id="SSF55073">
    <property type="entry name" value="Nucleotide cyclase"/>
    <property type="match status" value="1"/>
</dbReference>
<dbReference type="GO" id="GO:0051536">
    <property type="term" value="F:iron-sulfur cluster binding"/>
    <property type="evidence" value="ECO:0007669"/>
    <property type="project" value="InterPro"/>
</dbReference>
<dbReference type="EMBL" id="JAZBJZ010000124">
    <property type="protein sequence ID" value="MEE3719311.1"/>
    <property type="molecule type" value="Genomic_DNA"/>
</dbReference>
<dbReference type="InterPro" id="IPR001054">
    <property type="entry name" value="A/G_cyclase"/>
</dbReference>
<dbReference type="PANTHER" id="PTHR43081">
    <property type="entry name" value="ADENYLATE CYCLASE, TERMINAL-DIFFERENTIATION SPECIFIC-RELATED"/>
    <property type="match status" value="1"/>
</dbReference>
<gene>
    <name evidence="4" type="ORF">V2H45_21440</name>
</gene>
<dbReference type="CDD" id="cd00207">
    <property type="entry name" value="fer2"/>
    <property type="match status" value="1"/>
</dbReference>
<name>A0AAW9Q8M7_9CYAN</name>
<dbReference type="Proteomes" id="UP001333818">
    <property type="component" value="Unassembled WGS sequence"/>
</dbReference>
<comment type="caution">
    <text evidence="4">The sequence shown here is derived from an EMBL/GenBank/DDBJ whole genome shotgun (WGS) entry which is preliminary data.</text>
</comment>
<feature type="domain" description="Guanylate cyclase" evidence="2">
    <location>
        <begin position="119"/>
        <end position="250"/>
    </location>
</feature>
<accession>A0AAW9Q8M7</accession>
<dbReference type="InterPro" id="IPR029787">
    <property type="entry name" value="Nucleotide_cyclase"/>
</dbReference>
<evidence type="ECO:0000259" key="3">
    <source>
        <dbReference type="PROSITE" id="PS51085"/>
    </source>
</evidence>
<keyword evidence="5" id="KW-1185">Reference proteome</keyword>
<comment type="similarity">
    <text evidence="1">Belongs to the adenylyl cyclase class-3 family.</text>
</comment>
<evidence type="ECO:0000259" key="2">
    <source>
        <dbReference type="PROSITE" id="PS50125"/>
    </source>
</evidence>
<dbReference type="SMART" id="SM00044">
    <property type="entry name" value="CYCc"/>
    <property type="match status" value="1"/>
</dbReference>
<dbReference type="RefSeq" id="WP_330485748.1">
    <property type="nucleotide sequence ID" value="NZ_JAZBJZ010000124.1"/>
</dbReference>
<dbReference type="PANTHER" id="PTHR43081:SF1">
    <property type="entry name" value="ADENYLATE CYCLASE, TERMINAL-DIFFERENTIATION SPECIFIC"/>
    <property type="match status" value="1"/>
</dbReference>